<sequence>RGKFTGEFEVLALVEADNFPAILGHSWCYANKADFRFNKGYINFENKEECVIIPLKNGKSMPYVEPLSKEDLNRIY</sequence>
<proteinExistence type="predicted"/>
<dbReference type="Proteomes" id="UP000824469">
    <property type="component" value="Unassembled WGS sequence"/>
</dbReference>
<dbReference type="EMBL" id="JAHRHJ020000001">
    <property type="protein sequence ID" value="KAH9331287.1"/>
    <property type="molecule type" value="Genomic_DNA"/>
</dbReference>
<protein>
    <submittedName>
        <fullName evidence="1">Uncharacterized protein</fullName>
    </submittedName>
</protein>
<evidence type="ECO:0000313" key="1">
    <source>
        <dbReference type="EMBL" id="KAH9331287.1"/>
    </source>
</evidence>
<name>A0AA38GYW2_TAXCH</name>
<feature type="non-terminal residue" evidence="1">
    <location>
        <position position="1"/>
    </location>
</feature>
<evidence type="ECO:0000313" key="2">
    <source>
        <dbReference type="Proteomes" id="UP000824469"/>
    </source>
</evidence>
<comment type="caution">
    <text evidence="1">The sequence shown here is derived from an EMBL/GenBank/DDBJ whole genome shotgun (WGS) entry which is preliminary data.</text>
</comment>
<keyword evidence="2" id="KW-1185">Reference proteome</keyword>
<feature type="non-terminal residue" evidence="1">
    <location>
        <position position="76"/>
    </location>
</feature>
<reference evidence="1 2" key="1">
    <citation type="journal article" date="2021" name="Nat. Plants">
        <title>The Taxus genome provides insights into paclitaxel biosynthesis.</title>
        <authorList>
            <person name="Xiong X."/>
            <person name="Gou J."/>
            <person name="Liao Q."/>
            <person name="Li Y."/>
            <person name="Zhou Q."/>
            <person name="Bi G."/>
            <person name="Li C."/>
            <person name="Du R."/>
            <person name="Wang X."/>
            <person name="Sun T."/>
            <person name="Guo L."/>
            <person name="Liang H."/>
            <person name="Lu P."/>
            <person name="Wu Y."/>
            <person name="Zhang Z."/>
            <person name="Ro D.K."/>
            <person name="Shang Y."/>
            <person name="Huang S."/>
            <person name="Yan J."/>
        </authorList>
    </citation>
    <scope>NUCLEOTIDE SEQUENCE [LARGE SCALE GENOMIC DNA]</scope>
    <source>
        <strain evidence="1">Ta-2019</strain>
    </source>
</reference>
<accession>A0AA38GYW2</accession>
<dbReference type="AlphaFoldDB" id="A0AA38GYW2"/>
<gene>
    <name evidence="1" type="ORF">KI387_003395</name>
</gene>
<organism evidence="1 2">
    <name type="scientific">Taxus chinensis</name>
    <name type="common">Chinese yew</name>
    <name type="synonym">Taxus wallichiana var. chinensis</name>
    <dbReference type="NCBI Taxonomy" id="29808"/>
    <lineage>
        <taxon>Eukaryota</taxon>
        <taxon>Viridiplantae</taxon>
        <taxon>Streptophyta</taxon>
        <taxon>Embryophyta</taxon>
        <taxon>Tracheophyta</taxon>
        <taxon>Spermatophyta</taxon>
        <taxon>Pinopsida</taxon>
        <taxon>Pinidae</taxon>
        <taxon>Conifers II</taxon>
        <taxon>Cupressales</taxon>
        <taxon>Taxaceae</taxon>
        <taxon>Taxus</taxon>
    </lineage>
</organism>